<dbReference type="PANTHER" id="PTHR47074:SF11">
    <property type="entry name" value="REVERSE TRANSCRIPTASE-LIKE PROTEIN"/>
    <property type="match status" value="1"/>
</dbReference>
<evidence type="ECO:0000313" key="5">
    <source>
        <dbReference type="Proteomes" id="UP000886595"/>
    </source>
</evidence>
<evidence type="ECO:0000313" key="4">
    <source>
        <dbReference type="EMBL" id="KAG2244114.1"/>
    </source>
</evidence>
<dbReference type="Pfam" id="PF13966">
    <property type="entry name" value="zf-RVT"/>
    <property type="match status" value="1"/>
</dbReference>
<organism evidence="4 5">
    <name type="scientific">Brassica carinata</name>
    <name type="common">Ethiopian mustard</name>
    <name type="synonym">Abyssinian cabbage</name>
    <dbReference type="NCBI Taxonomy" id="52824"/>
    <lineage>
        <taxon>Eukaryota</taxon>
        <taxon>Viridiplantae</taxon>
        <taxon>Streptophyta</taxon>
        <taxon>Embryophyta</taxon>
        <taxon>Tracheophyta</taxon>
        <taxon>Spermatophyta</taxon>
        <taxon>Magnoliopsida</taxon>
        <taxon>eudicotyledons</taxon>
        <taxon>Gunneridae</taxon>
        <taxon>Pentapetalae</taxon>
        <taxon>rosids</taxon>
        <taxon>malvids</taxon>
        <taxon>Brassicales</taxon>
        <taxon>Brassicaceae</taxon>
        <taxon>Brassiceae</taxon>
        <taxon>Brassica</taxon>
    </lineage>
</organism>
<dbReference type="Gene3D" id="3.30.420.10">
    <property type="entry name" value="Ribonuclease H-like superfamily/Ribonuclease H"/>
    <property type="match status" value="1"/>
</dbReference>
<feature type="region of interest" description="Disordered" evidence="1">
    <location>
        <begin position="202"/>
        <end position="221"/>
    </location>
</feature>
<dbReference type="Proteomes" id="UP000886595">
    <property type="component" value="Unassembled WGS sequence"/>
</dbReference>
<dbReference type="InterPro" id="IPR026960">
    <property type="entry name" value="RVT-Znf"/>
</dbReference>
<dbReference type="PANTHER" id="PTHR47074">
    <property type="entry name" value="BNAC02G40300D PROTEIN"/>
    <property type="match status" value="1"/>
</dbReference>
<dbReference type="EMBL" id="JAAMPC010000107">
    <property type="protein sequence ID" value="KAG2244114.1"/>
    <property type="molecule type" value="Genomic_DNA"/>
</dbReference>
<evidence type="ECO:0000256" key="1">
    <source>
        <dbReference type="SAM" id="MobiDB-lite"/>
    </source>
</evidence>
<feature type="domain" description="RNase H type-1" evidence="2">
    <location>
        <begin position="250"/>
        <end position="336"/>
    </location>
</feature>
<dbReference type="GO" id="GO:0003676">
    <property type="term" value="F:nucleic acid binding"/>
    <property type="evidence" value="ECO:0007669"/>
    <property type="project" value="InterPro"/>
</dbReference>
<keyword evidence="5" id="KW-1185">Reference proteome</keyword>
<evidence type="ECO:0008006" key="6">
    <source>
        <dbReference type="Google" id="ProtNLM"/>
    </source>
</evidence>
<dbReference type="InterPro" id="IPR044730">
    <property type="entry name" value="RNase_H-like_dom_plant"/>
</dbReference>
<sequence length="342" mass="38474">MLANSTEWDLQKIDNILPFHKHEVLQIKPSICSAPYELVWLKTASCIYTAKSGYKAQSKLMITEETHAPETNHDWLANVWKLKTPEKIKLFLWNSLDDALPVGEQFARRNIPLASRCSLCNEVQSIAHMLFTCDYAKKVWSLAPLASSFDPSSSISTVGPGTLPASISWNLWISWNQLTFQKLDFTPEETLLKAIRDAREWTLPQDQPPKPQSNPTRIAQDPTLDPIRTYIAWIIDDAGSSSSHSVTDTFVASPLMAENLALQHAINSAVHHGITSLLILSDSQTLIKLVNSKGRHLEIATLLNDISLISTLFNSVRFKFIPRLDNIRADYVAKHALLMYQT</sequence>
<comment type="caution">
    <text evidence="4">The sequence shown here is derived from an EMBL/GenBank/DDBJ whole genome shotgun (WGS) entry which is preliminary data.</text>
</comment>
<gene>
    <name evidence="4" type="ORF">Bca52824_094033</name>
</gene>
<dbReference type="GO" id="GO:0004523">
    <property type="term" value="F:RNA-DNA hybrid ribonuclease activity"/>
    <property type="evidence" value="ECO:0007669"/>
    <property type="project" value="InterPro"/>
</dbReference>
<feature type="domain" description="Reverse transcriptase zinc-binding" evidence="3">
    <location>
        <begin position="66"/>
        <end position="140"/>
    </location>
</feature>
<dbReference type="AlphaFoldDB" id="A0A8X7P1E6"/>
<dbReference type="CDD" id="cd06222">
    <property type="entry name" value="RNase_H_like"/>
    <property type="match status" value="1"/>
</dbReference>
<name>A0A8X7P1E6_BRACI</name>
<proteinExistence type="predicted"/>
<evidence type="ECO:0000259" key="3">
    <source>
        <dbReference type="Pfam" id="PF13966"/>
    </source>
</evidence>
<dbReference type="Pfam" id="PF13456">
    <property type="entry name" value="RVT_3"/>
    <property type="match status" value="1"/>
</dbReference>
<dbReference type="SUPFAM" id="SSF53098">
    <property type="entry name" value="Ribonuclease H-like"/>
    <property type="match status" value="1"/>
</dbReference>
<evidence type="ECO:0000259" key="2">
    <source>
        <dbReference type="Pfam" id="PF13456"/>
    </source>
</evidence>
<protein>
    <recommendedName>
        <fullName evidence="6">RNase H type-1 domain-containing protein</fullName>
    </recommendedName>
</protein>
<dbReference type="InterPro" id="IPR036397">
    <property type="entry name" value="RNaseH_sf"/>
</dbReference>
<reference evidence="4 5" key="1">
    <citation type="submission" date="2020-02" db="EMBL/GenBank/DDBJ databases">
        <authorList>
            <person name="Ma Q."/>
            <person name="Huang Y."/>
            <person name="Song X."/>
            <person name="Pei D."/>
        </authorList>
    </citation>
    <scope>NUCLEOTIDE SEQUENCE [LARGE SCALE GENOMIC DNA]</scope>
    <source>
        <strain evidence="4">Sxm20200214</strain>
        <tissue evidence="4">Leaf</tissue>
    </source>
</reference>
<dbReference type="OrthoDB" id="1036116at2759"/>
<accession>A0A8X7P1E6</accession>
<dbReference type="InterPro" id="IPR052929">
    <property type="entry name" value="RNase_H-like_EbsB-rel"/>
</dbReference>
<dbReference type="InterPro" id="IPR012337">
    <property type="entry name" value="RNaseH-like_sf"/>
</dbReference>
<dbReference type="InterPro" id="IPR002156">
    <property type="entry name" value="RNaseH_domain"/>
</dbReference>